<proteinExistence type="inferred from homology"/>
<dbReference type="SUPFAM" id="SSF53335">
    <property type="entry name" value="S-adenosyl-L-methionine-dependent methyltransferases"/>
    <property type="match status" value="1"/>
</dbReference>
<evidence type="ECO:0000256" key="5">
    <source>
        <dbReference type="ARBA" id="ARBA00022747"/>
    </source>
</evidence>
<evidence type="ECO:0000256" key="9">
    <source>
        <dbReference type="RuleBase" id="RU362026"/>
    </source>
</evidence>
<evidence type="ECO:0000256" key="2">
    <source>
        <dbReference type="ARBA" id="ARBA00022603"/>
    </source>
</evidence>
<organism evidence="11 12">
    <name type="scientific">Kumtagia ephedrae</name>
    <dbReference type="NCBI Taxonomy" id="2116701"/>
    <lineage>
        <taxon>Bacteria</taxon>
        <taxon>Pseudomonadati</taxon>
        <taxon>Pseudomonadota</taxon>
        <taxon>Alphaproteobacteria</taxon>
        <taxon>Hyphomicrobiales</taxon>
        <taxon>Phyllobacteriaceae</taxon>
        <taxon>Kumtagia</taxon>
    </lineage>
</organism>
<feature type="domain" description="DNA methylase N-4/N-6" evidence="10">
    <location>
        <begin position="35"/>
        <end position="268"/>
    </location>
</feature>
<comment type="catalytic activity">
    <reaction evidence="7">
        <text>a 2'-deoxyadenosine in DNA + S-adenosyl-L-methionine = an N(6)-methyl-2'-deoxyadenosine in DNA + S-adenosyl-L-homocysteine + H(+)</text>
        <dbReference type="Rhea" id="RHEA:15197"/>
        <dbReference type="Rhea" id="RHEA-COMP:12418"/>
        <dbReference type="Rhea" id="RHEA-COMP:12419"/>
        <dbReference type="ChEBI" id="CHEBI:15378"/>
        <dbReference type="ChEBI" id="CHEBI:57856"/>
        <dbReference type="ChEBI" id="CHEBI:59789"/>
        <dbReference type="ChEBI" id="CHEBI:90615"/>
        <dbReference type="ChEBI" id="CHEBI:90616"/>
        <dbReference type="EC" id="2.1.1.72"/>
    </reaction>
</comment>
<dbReference type="GO" id="GO:0009007">
    <property type="term" value="F:site-specific DNA-methyltransferase (adenine-specific) activity"/>
    <property type="evidence" value="ECO:0007669"/>
    <property type="project" value="UniProtKB-EC"/>
</dbReference>
<reference evidence="11 12" key="1">
    <citation type="submission" date="2018-03" db="EMBL/GenBank/DDBJ databases">
        <title>The draft genome of Mesorhizobium sp. 6GN-30.</title>
        <authorList>
            <person name="Liu L."/>
            <person name="Li L."/>
            <person name="Wang T."/>
            <person name="Zhang X."/>
            <person name="Liang L."/>
        </authorList>
    </citation>
    <scope>NUCLEOTIDE SEQUENCE [LARGE SCALE GENOMIC DNA]</scope>
    <source>
        <strain evidence="11 12">6GN30</strain>
    </source>
</reference>
<sequence length="275" mass="30881">MITEWLGETKKAIPWRVHRGDINEVLANLDKNRFQCVVTSPPYYWQRDYKVDGQIGLEPTIDGYVEAIADSMKSVRRVLKDDGLLFLNLGDTYYSAKGLPKGTDAKSKARRFGLRAVDASGLGVPRKTTIGIPWRVALRMISDGWILRSPIVWERSNGLPEPTAKDRPWRSYEFLFMFSKKPRYKFFRTALGGSEDVWRIPVKPNSSKGLHNAAFPEALARKAIDCSTEKGDEVLDPFAGTGTTLTAAVNAERPAFGIDLNYQFCEFSAKRLGAI</sequence>
<dbReference type="PRINTS" id="PR00508">
    <property type="entry name" value="S21N4MTFRASE"/>
</dbReference>
<name>A0A2P7S1J6_9HYPH</name>
<keyword evidence="2 11" id="KW-0489">Methyltransferase</keyword>
<dbReference type="InterPro" id="IPR017985">
    <property type="entry name" value="MeTrfase_CN4_CS"/>
</dbReference>
<dbReference type="InterPro" id="IPR001091">
    <property type="entry name" value="RM_Methyltransferase"/>
</dbReference>
<evidence type="ECO:0000256" key="3">
    <source>
        <dbReference type="ARBA" id="ARBA00022679"/>
    </source>
</evidence>
<comment type="catalytic activity">
    <reaction evidence="8">
        <text>a 2'-deoxycytidine in DNA + S-adenosyl-L-methionine = an N(4)-methyl-2'-deoxycytidine in DNA + S-adenosyl-L-homocysteine + H(+)</text>
        <dbReference type="Rhea" id="RHEA:16857"/>
        <dbReference type="Rhea" id="RHEA-COMP:11369"/>
        <dbReference type="Rhea" id="RHEA-COMP:13674"/>
        <dbReference type="ChEBI" id="CHEBI:15378"/>
        <dbReference type="ChEBI" id="CHEBI:57856"/>
        <dbReference type="ChEBI" id="CHEBI:59789"/>
        <dbReference type="ChEBI" id="CHEBI:85452"/>
        <dbReference type="ChEBI" id="CHEBI:137933"/>
        <dbReference type="EC" id="2.1.1.113"/>
    </reaction>
</comment>
<dbReference type="Proteomes" id="UP000241229">
    <property type="component" value="Unassembled WGS sequence"/>
</dbReference>
<dbReference type="AlphaFoldDB" id="A0A2P7S1J6"/>
<dbReference type="InterPro" id="IPR029063">
    <property type="entry name" value="SAM-dependent_MTases_sf"/>
</dbReference>
<dbReference type="EMBL" id="PXYK01000022">
    <property type="protein sequence ID" value="PSJ56348.1"/>
    <property type="molecule type" value="Genomic_DNA"/>
</dbReference>
<evidence type="ECO:0000256" key="6">
    <source>
        <dbReference type="ARBA" id="ARBA00023125"/>
    </source>
</evidence>
<keyword evidence="4" id="KW-0949">S-adenosyl-L-methionine</keyword>
<dbReference type="PROSITE" id="PS00093">
    <property type="entry name" value="N4_MTASE"/>
    <property type="match status" value="1"/>
</dbReference>
<dbReference type="Gene3D" id="3.40.50.150">
    <property type="entry name" value="Vaccinia Virus protein VP39"/>
    <property type="match status" value="1"/>
</dbReference>
<dbReference type="EC" id="2.1.1.-" evidence="9"/>
<evidence type="ECO:0000259" key="10">
    <source>
        <dbReference type="Pfam" id="PF01555"/>
    </source>
</evidence>
<comment type="caution">
    <text evidence="11">The sequence shown here is derived from an EMBL/GenBank/DDBJ whole genome shotgun (WGS) entry which is preliminary data.</text>
</comment>
<dbReference type="OrthoDB" id="9773571at2"/>
<accession>A0A2P7S1J6</accession>
<dbReference type="InterPro" id="IPR002941">
    <property type="entry name" value="DNA_methylase_N4/N6"/>
</dbReference>
<evidence type="ECO:0000256" key="7">
    <source>
        <dbReference type="ARBA" id="ARBA00047942"/>
    </source>
</evidence>
<evidence type="ECO:0000313" key="12">
    <source>
        <dbReference type="Proteomes" id="UP000241229"/>
    </source>
</evidence>
<dbReference type="GO" id="GO:0032259">
    <property type="term" value="P:methylation"/>
    <property type="evidence" value="ECO:0007669"/>
    <property type="project" value="UniProtKB-KW"/>
</dbReference>
<protein>
    <recommendedName>
        <fullName evidence="9">Methyltransferase</fullName>
        <ecNumber evidence="9">2.1.1.-</ecNumber>
    </recommendedName>
</protein>
<dbReference type="Pfam" id="PF01555">
    <property type="entry name" value="N6_N4_Mtase"/>
    <property type="match status" value="1"/>
</dbReference>
<dbReference type="GO" id="GO:0015667">
    <property type="term" value="F:site-specific DNA-methyltransferase (cytosine-N4-specific) activity"/>
    <property type="evidence" value="ECO:0007669"/>
    <property type="project" value="UniProtKB-EC"/>
</dbReference>
<gene>
    <name evidence="11" type="ORF">C7I84_20995</name>
</gene>
<keyword evidence="6" id="KW-0238">DNA-binding</keyword>
<evidence type="ECO:0000256" key="8">
    <source>
        <dbReference type="ARBA" id="ARBA00049120"/>
    </source>
</evidence>
<evidence type="ECO:0000256" key="4">
    <source>
        <dbReference type="ARBA" id="ARBA00022691"/>
    </source>
</evidence>
<dbReference type="RefSeq" id="WP_106774176.1">
    <property type="nucleotide sequence ID" value="NZ_PXYK01000022.1"/>
</dbReference>
<dbReference type="GO" id="GO:0008170">
    <property type="term" value="F:N-methyltransferase activity"/>
    <property type="evidence" value="ECO:0007669"/>
    <property type="project" value="InterPro"/>
</dbReference>
<evidence type="ECO:0000313" key="11">
    <source>
        <dbReference type="EMBL" id="PSJ56348.1"/>
    </source>
</evidence>
<keyword evidence="3 11" id="KW-0808">Transferase</keyword>
<keyword evidence="12" id="KW-1185">Reference proteome</keyword>
<dbReference type="GO" id="GO:0003677">
    <property type="term" value="F:DNA binding"/>
    <property type="evidence" value="ECO:0007669"/>
    <property type="project" value="UniProtKB-KW"/>
</dbReference>
<keyword evidence="5" id="KW-0680">Restriction system</keyword>
<evidence type="ECO:0000256" key="1">
    <source>
        <dbReference type="ARBA" id="ARBA00010203"/>
    </source>
</evidence>
<comment type="similarity">
    <text evidence="1">Belongs to the N(4)/N(6)-methyltransferase family. N(4) subfamily.</text>
</comment>
<dbReference type="GO" id="GO:0009307">
    <property type="term" value="P:DNA restriction-modification system"/>
    <property type="evidence" value="ECO:0007669"/>
    <property type="project" value="UniProtKB-KW"/>
</dbReference>